<dbReference type="RefSeq" id="YP_001111138.1">
    <property type="nucleotide sequence ID" value="NC_009235.2"/>
</dbReference>
<evidence type="ECO:0000313" key="2">
    <source>
        <dbReference type="Proteomes" id="UP000002289"/>
    </source>
</evidence>
<dbReference type="EMBL" id="CP000625">
    <property type="protein sequence ID" value="ABO60853.1"/>
    <property type="molecule type" value="Genomic_DNA"/>
</dbReference>
<proteinExistence type="predicted"/>
<protein>
    <submittedName>
        <fullName evidence="1">Gp59, conserved domain protein</fullName>
    </submittedName>
</protein>
<dbReference type="Proteomes" id="UP000002289">
    <property type="component" value="Segment"/>
</dbReference>
<dbReference type="GeneID" id="4960568"/>
<name>A4JX54_9CAUD</name>
<sequence>MTPTDIKEPVPARAGEVTPVAVTARAAAARTCLSCGAKTDADGALPCGH</sequence>
<reference evidence="1" key="1">
    <citation type="submission" date="2007-06" db="EMBL/GenBank/DDBJ databases">
        <authorList>
            <person name="DeShazer D."/>
            <person name="Ronning C.M."/>
            <person name="Brinkac L."/>
            <person name="Nierman W.C."/>
        </authorList>
    </citation>
    <scope>NUCLEOTIDE SEQUENCE</scope>
</reference>
<evidence type="ECO:0000313" key="1">
    <source>
        <dbReference type="EMBL" id="ABO60853.1"/>
    </source>
</evidence>
<organism evidence="1 2">
    <name type="scientific">Burkholderia phage phi644-2</name>
    <dbReference type="NCBI Taxonomy" id="2881400"/>
    <lineage>
        <taxon>Viruses</taxon>
        <taxon>Duplodnaviria</taxon>
        <taxon>Heunggongvirae</taxon>
        <taxon>Uroviricota</taxon>
        <taxon>Caudoviricetes</taxon>
        <taxon>Stanholtvirus</taxon>
        <taxon>Stanholtvirus sv6442</taxon>
    </lineage>
</organism>
<keyword evidence="2" id="KW-1185">Reference proteome</keyword>
<accession>A4JX54</accession>
<gene>
    <name evidence="1" type="ORF">BPSphi6442_0060</name>
</gene>
<dbReference type="KEGG" id="vg:4960568"/>